<dbReference type="GO" id="GO:0016020">
    <property type="term" value="C:membrane"/>
    <property type="evidence" value="ECO:0007669"/>
    <property type="project" value="InterPro"/>
</dbReference>
<dbReference type="SMART" id="SM00487">
    <property type="entry name" value="DEXDc"/>
    <property type="match status" value="1"/>
</dbReference>
<feature type="transmembrane region" description="Helical" evidence="5">
    <location>
        <begin position="98"/>
        <end position="119"/>
    </location>
</feature>
<dbReference type="GO" id="GO:0003723">
    <property type="term" value="F:RNA binding"/>
    <property type="evidence" value="ECO:0007669"/>
    <property type="project" value="TreeGrafter"/>
</dbReference>
<dbReference type="GO" id="GO:0016780">
    <property type="term" value="F:phosphotransferase activity, for other substituted phosphate groups"/>
    <property type="evidence" value="ECO:0007669"/>
    <property type="project" value="InterPro"/>
</dbReference>
<evidence type="ECO:0000256" key="5">
    <source>
        <dbReference type="SAM" id="Phobius"/>
    </source>
</evidence>
<reference evidence="8" key="1">
    <citation type="submission" date="2020-05" db="UniProtKB">
        <authorList>
            <consortium name="EnsemblMetazoa"/>
        </authorList>
    </citation>
    <scope>IDENTIFICATION</scope>
    <source>
        <strain evidence="8">Jacobina</strain>
    </source>
</reference>
<feature type="domain" description="Helicase C-terminal" evidence="7">
    <location>
        <begin position="542"/>
        <end position="723"/>
    </location>
</feature>
<feature type="transmembrane region" description="Helical" evidence="5">
    <location>
        <begin position="282"/>
        <end position="301"/>
    </location>
</feature>
<dbReference type="GO" id="GO:0008654">
    <property type="term" value="P:phospholipid biosynthetic process"/>
    <property type="evidence" value="ECO:0007669"/>
    <property type="project" value="InterPro"/>
</dbReference>
<evidence type="ECO:0000259" key="6">
    <source>
        <dbReference type="PROSITE" id="PS51192"/>
    </source>
</evidence>
<dbReference type="Pfam" id="PF01066">
    <property type="entry name" value="CDP-OH_P_transf"/>
    <property type="match status" value="1"/>
</dbReference>
<evidence type="ECO:0000313" key="9">
    <source>
        <dbReference type="Proteomes" id="UP000092461"/>
    </source>
</evidence>
<dbReference type="InterPro" id="IPR048333">
    <property type="entry name" value="HA2_WH"/>
</dbReference>
<dbReference type="EC" id="3.6.4.13" evidence="1"/>
<dbReference type="Gene3D" id="3.40.50.300">
    <property type="entry name" value="P-loop containing nucleotide triphosphate hydrolases"/>
    <property type="match status" value="3"/>
</dbReference>
<dbReference type="Pfam" id="PF04408">
    <property type="entry name" value="WHD_HA2"/>
    <property type="match status" value="1"/>
</dbReference>
<dbReference type="InterPro" id="IPR027417">
    <property type="entry name" value="P-loop_NTPase"/>
</dbReference>
<dbReference type="GO" id="GO:0003724">
    <property type="term" value="F:RNA helicase activity"/>
    <property type="evidence" value="ECO:0007669"/>
    <property type="project" value="UniProtKB-EC"/>
</dbReference>
<dbReference type="EnsemblMetazoa" id="LLOJ005249-RA">
    <property type="protein sequence ID" value="LLOJ005249-PA"/>
    <property type="gene ID" value="LLOJ005249"/>
</dbReference>
<dbReference type="SUPFAM" id="SSF52540">
    <property type="entry name" value="P-loop containing nucleoside triphosphate hydrolases"/>
    <property type="match status" value="2"/>
</dbReference>
<dbReference type="Proteomes" id="UP000092461">
    <property type="component" value="Unassembled WGS sequence"/>
</dbReference>
<name>A0A1B0CKW2_LUTLO</name>
<dbReference type="InterPro" id="IPR001650">
    <property type="entry name" value="Helicase_C-like"/>
</dbReference>
<dbReference type="PROSITE" id="PS51194">
    <property type="entry name" value="HELICASE_CTER"/>
    <property type="match status" value="1"/>
</dbReference>
<protein>
    <recommendedName>
        <fullName evidence="1">RNA helicase</fullName>
        <ecNumber evidence="1">3.6.4.13</ecNumber>
    </recommendedName>
</protein>
<dbReference type="SMART" id="SM00490">
    <property type="entry name" value="HELICc"/>
    <property type="match status" value="1"/>
</dbReference>
<dbReference type="GO" id="GO:0005524">
    <property type="term" value="F:ATP binding"/>
    <property type="evidence" value="ECO:0007669"/>
    <property type="project" value="UniProtKB-KW"/>
</dbReference>
<feature type="domain" description="Helicase ATP-binding" evidence="6">
    <location>
        <begin position="456"/>
        <end position="542"/>
    </location>
</feature>
<feature type="domain" description="Helicase ATP-binding" evidence="6">
    <location>
        <begin position="317"/>
        <end position="460"/>
    </location>
</feature>
<dbReference type="InterPro" id="IPR014001">
    <property type="entry name" value="Helicase_ATP-bd"/>
</dbReference>
<evidence type="ECO:0000256" key="4">
    <source>
        <dbReference type="ARBA" id="ARBA00022840"/>
    </source>
</evidence>
<feature type="transmembrane region" description="Helical" evidence="5">
    <location>
        <begin position="308"/>
        <end position="325"/>
    </location>
</feature>
<dbReference type="EMBL" id="AJWK01016671">
    <property type="status" value="NOT_ANNOTATED_CDS"/>
    <property type="molecule type" value="Genomic_DNA"/>
</dbReference>
<sequence length="983" mass="111166">MDVNLYLRIQNYPIDRSYHFNVTTSASPLSSGGSTLMPASLAPPVKNYEDVAWVSCDINPLCHVTVKAVMLDHTNHYLFAPMATIFDNIVGFSRSTFITANAISFFHVFVAIAAGKLVASDSLGYRRLGVVLFQFRTFLDDLDGHVARQKKHVRGERSEIGTAGYYIDGICDGLGCIALMIGVFVYLKNNPPRRGYTQLQAILPVTEAKNSDSGVIYKVKVTTKKVAKKVLCFSGQLLFSSTAWNRYIALYQDMLERPDVTPVESQRQEITFRSQWFFSVAWLWRVFNVHALLHCLLLGIFCDKMWEFLRLIQYAGFVILLVYLYEQGWHAKGLIGVTEPRRISALTLAERVAQERGELPGDTVGVSVRFIEKVSPSTRIKYMTEGTLLNELLGDPLLTQYHVIMIDEAHERNTLTDSLMGLLKKIMAKREDLRVIIASATIDAELFRNFFNKKHRKSDRDTAYMTEGTLLNELLGDPLLTQYHVIMIDEAHERNTLTDSLMGLLKKIMAKREDLRVIIASATIDAELFRNFFNKKHRKSDRDTAVILSVEGRLHPVDVFYLREPCADYVQATEEVLRAVALLREHQEAGDMTDIQVLPMYGTLPNSDQLKVFFAPPRGVRKIVIATNIAETSITIPGIVYVIDCGFVKLKWFSAESRMDSLVVVPVSRAAAEQRAGRAGRVRSGKVYRLYRLEDFQELPENTPPEMRRTNLCATILHLKALGINNVLRFDFPSAPPAKNLHAALETLYALGALDDEGNLTRPIGYSLADMPIDPMMGKMLYVASEMGCTEEILSIIAMLQVQSVFSKPISGQGQIKARIAKRDFEVAEGDLITLLNVFTAFVAEGRTKDFCGRHYLIYRNLKRAYEIRCQLENHVRNKIGLPMISCQGNVETLCRCIVAGFFANAAYMHHSGEYRTVRGSTELSIHPQSTLYTLPPPKWVVFCELMHTTKLFMKEVTVIKDEWLLELAPHYYHKVTVKDTDE</sequence>
<dbReference type="PROSITE" id="PS51192">
    <property type="entry name" value="HELICASE_ATP_BIND_1"/>
    <property type="match status" value="2"/>
</dbReference>
<dbReference type="VEuPathDB" id="VectorBase:LLONM1_004497"/>
<evidence type="ECO:0000313" key="8">
    <source>
        <dbReference type="EnsemblMetazoa" id="LLOJ005249-PA"/>
    </source>
</evidence>
<dbReference type="InterPro" id="IPR007502">
    <property type="entry name" value="Helicase-assoc_dom"/>
</dbReference>
<keyword evidence="4" id="KW-0067">ATP-binding</keyword>
<dbReference type="CDD" id="cd17917">
    <property type="entry name" value="DEXHc_RHA-like"/>
    <property type="match status" value="1"/>
</dbReference>
<dbReference type="EMBL" id="AJWK01016670">
    <property type="status" value="NOT_ANNOTATED_CDS"/>
    <property type="molecule type" value="Genomic_DNA"/>
</dbReference>
<organism evidence="8 9">
    <name type="scientific">Lutzomyia longipalpis</name>
    <name type="common">Sand fly</name>
    <dbReference type="NCBI Taxonomy" id="7200"/>
    <lineage>
        <taxon>Eukaryota</taxon>
        <taxon>Metazoa</taxon>
        <taxon>Ecdysozoa</taxon>
        <taxon>Arthropoda</taxon>
        <taxon>Hexapoda</taxon>
        <taxon>Insecta</taxon>
        <taxon>Pterygota</taxon>
        <taxon>Neoptera</taxon>
        <taxon>Endopterygota</taxon>
        <taxon>Diptera</taxon>
        <taxon>Nematocera</taxon>
        <taxon>Psychodoidea</taxon>
        <taxon>Psychodidae</taxon>
        <taxon>Lutzomyia</taxon>
        <taxon>Lutzomyia</taxon>
    </lineage>
</organism>
<evidence type="ECO:0000256" key="1">
    <source>
        <dbReference type="ARBA" id="ARBA00012552"/>
    </source>
</evidence>
<dbReference type="Gene3D" id="1.20.120.1080">
    <property type="match status" value="1"/>
</dbReference>
<keyword evidence="5" id="KW-0812">Transmembrane</keyword>
<dbReference type="EMBL" id="AJWK01016672">
    <property type="status" value="NOT_ANNOTATED_CDS"/>
    <property type="molecule type" value="Genomic_DNA"/>
</dbReference>
<dbReference type="VEuPathDB" id="VectorBase:LLONM1_001787"/>
<feature type="transmembrane region" description="Helical" evidence="5">
    <location>
        <begin position="165"/>
        <end position="187"/>
    </location>
</feature>
<dbReference type="InterPro" id="IPR000462">
    <property type="entry name" value="CDP-OH_P_trans"/>
</dbReference>
<evidence type="ECO:0000259" key="7">
    <source>
        <dbReference type="PROSITE" id="PS51194"/>
    </source>
</evidence>
<feature type="transmembrane region" description="Helical" evidence="5">
    <location>
        <begin position="230"/>
        <end position="249"/>
    </location>
</feature>
<proteinExistence type="predicted"/>
<keyword evidence="5" id="KW-0472">Membrane</keyword>
<dbReference type="PROSITE" id="PS00690">
    <property type="entry name" value="DEAH_ATP_HELICASE"/>
    <property type="match status" value="2"/>
</dbReference>
<dbReference type="Pfam" id="PF21010">
    <property type="entry name" value="HA2_C"/>
    <property type="match status" value="1"/>
</dbReference>
<dbReference type="InterPro" id="IPR002464">
    <property type="entry name" value="DNA/RNA_helicase_DEAH_CS"/>
</dbReference>
<dbReference type="InterPro" id="IPR011709">
    <property type="entry name" value="DEAD-box_helicase_OB_fold"/>
</dbReference>
<accession>A0A1B0CKW2</accession>
<dbReference type="VEuPathDB" id="VectorBase:LLONM1_002885"/>
<dbReference type="SMART" id="SM00847">
    <property type="entry name" value="HA2"/>
    <property type="match status" value="1"/>
</dbReference>
<dbReference type="EMBL" id="AJWK01016673">
    <property type="status" value="NOT_ANNOTATED_CDS"/>
    <property type="molecule type" value="Genomic_DNA"/>
</dbReference>
<dbReference type="Gene3D" id="1.20.120.1760">
    <property type="match status" value="1"/>
</dbReference>
<dbReference type="InterPro" id="IPR043130">
    <property type="entry name" value="CDP-OH_PTrfase_TM_dom"/>
</dbReference>
<keyword evidence="9" id="KW-1185">Reference proteome</keyword>
<dbReference type="PANTHER" id="PTHR18934">
    <property type="entry name" value="ATP-DEPENDENT RNA HELICASE"/>
    <property type="match status" value="1"/>
</dbReference>
<dbReference type="VEuPathDB" id="VectorBase:LLOJ005249"/>
<dbReference type="Pfam" id="PF00271">
    <property type="entry name" value="Helicase_C"/>
    <property type="match status" value="1"/>
</dbReference>
<evidence type="ECO:0000256" key="3">
    <source>
        <dbReference type="ARBA" id="ARBA00022801"/>
    </source>
</evidence>
<dbReference type="EMBL" id="AJWK01016674">
    <property type="status" value="NOT_ANNOTATED_CDS"/>
    <property type="molecule type" value="Genomic_DNA"/>
</dbReference>
<keyword evidence="3" id="KW-0378">Hydrolase</keyword>
<dbReference type="PANTHER" id="PTHR18934:SF136">
    <property type="entry name" value="ATP-DEPENDENT RNA HELICASE DHX35-RELATED"/>
    <property type="match status" value="1"/>
</dbReference>
<evidence type="ECO:0000256" key="2">
    <source>
        <dbReference type="ARBA" id="ARBA00022741"/>
    </source>
</evidence>
<dbReference type="Pfam" id="PF07717">
    <property type="entry name" value="OB_NTP_bind"/>
    <property type="match status" value="1"/>
</dbReference>
<keyword evidence="5" id="KW-1133">Transmembrane helix</keyword>
<dbReference type="AlphaFoldDB" id="A0A1B0CKW2"/>
<dbReference type="CDD" id="cd18791">
    <property type="entry name" value="SF2_C_RHA"/>
    <property type="match status" value="1"/>
</dbReference>
<keyword evidence="2" id="KW-0547">Nucleotide-binding</keyword>
<dbReference type="GO" id="GO:0016787">
    <property type="term" value="F:hydrolase activity"/>
    <property type="evidence" value="ECO:0007669"/>
    <property type="project" value="UniProtKB-KW"/>
</dbReference>
<dbReference type="GO" id="GO:0071013">
    <property type="term" value="C:catalytic step 2 spliceosome"/>
    <property type="evidence" value="ECO:0007669"/>
    <property type="project" value="TreeGrafter"/>
</dbReference>
<dbReference type="EMBL" id="AJWK01016669">
    <property type="status" value="NOT_ANNOTATED_CDS"/>
    <property type="molecule type" value="Genomic_DNA"/>
</dbReference>